<organism evidence="2 3">
    <name type="scientific">Tegillarca granosa</name>
    <name type="common">Malaysian cockle</name>
    <name type="synonym">Anadara granosa</name>
    <dbReference type="NCBI Taxonomy" id="220873"/>
    <lineage>
        <taxon>Eukaryota</taxon>
        <taxon>Metazoa</taxon>
        <taxon>Spiralia</taxon>
        <taxon>Lophotrochozoa</taxon>
        <taxon>Mollusca</taxon>
        <taxon>Bivalvia</taxon>
        <taxon>Autobranchia</taxon>
        <taxon>Pteriomorphia</taxon>
        <taxon>Arcoida</taxon>
        <taxon>Arcoidea</taxon>
        <taxon>Arcidae</taxon>
        <taxon>Tegillarca</taxon>
    </lineage>
</organism>
<evidence type="ECO:0000313" key="3">
    <source>
        <dbReference type="Proteomes" id="UP001217089"/>
    </source>
</evidence>
<dbReference type="EMBL" id="JARBDR010000918">
    <property type="protein sequence ID" value="KAJ8301832.1"/>
    <property type="molecule type" value="Genomic_DNA"/>
</dbReference>
<evidence type="ECO:0000256" key="1">
    <source>
        <dbReference type="SAM" id="MobiDB-lite"/>
    </source>
</evidence>
<comment type="caution">
    <text evidence="2">The sequence shown here is derived from an EMBL/GenBank/DDBJ whole genome shotgun (WGS) entry which is preliminary data.</text>
</comment>
<gene>
    <name evidence="2" type="ORF">KUTeg_020819</name>
</gene>
<evidence type="ECO:0000313" key="2">
    <source>
        <dbReference type="EMBL" id="KAJ8301832.1"/>
    </source>
</evidence>
<feature type="compositionally biased region" description="Basic and acidic residues" evidence="1">
    <location>
        <begin position="24"/>
        <end position="34"/>
    </location>
</feature>
<dbReference type="Proteomes" id="UP001217089">
    <property type="component" value="Unassembled WGS sequence"/>
</dbReference>
<proteinExistence type="predicted"/>
<feature type="region of interest" description="Disordered" evidence="1">
    <location>
        <begin position="1"/>
        <end position="34"/>
    </location>
</feature>
<feature type="compositionally biased region" description="Polar residues" evidence="1">
    <location>
        <begin position="1"/>
        <end position="12"/>
    </location>
</feature>
<protein>
    <submittedName>
        <fullName evidence="2">Uncharacterized protein</fullName>
    </submittedName>
</protein>
<name>A0ABQ9ED74_TEGGR</name>
<accession>A0ABQ9ED74</accession>
<keyword evidence="3" id="KW-1185">Reference proteome</keyword>
<reference evidence="2 3" key="1">
    <citation type="submission" date="2022-12" db="EMBL/GenBank/DDBJ databases">
        <title>Chromosome-level genome of Tegillarca granosa.</title>
        <authorList>
            <person name="Kim J."/>
        </authorList>
    </citation>
    <scope>NUCLEOTIDE SEQUENCE [LARGE SCALE GENOMIC DNA]</scope>
    <source>
        <strain evidence="2">Teg-2019</strain>
        <tissue evidence="2">Adductor muscle</tissue>
    </source>
</reference>
<sequence>MANTKTFKQNGSPVKVKNIPSKKKFSDKLLEDPRPNKYRNMSGYKDFVRNAVTNYCSNTSKDIAFRYLYEKADIESAVRDHDYLDVPFSEYWVDRALPVSKNSAADIEIQTRSQNRSRKWFNERRWRLIASRFGEITKITTRRNKKNYRLSYI</sequence>